<keyword evidence="1" id="KW-1133">Transmembrane helix</keyword>
<sequence length="345" mass="39628">MDVFTLLDNIEKCSKDSVIEAFNNSVHSLRRMLLSGTFALDSTIIETKPDFPGCGKTKRKKEGDEEDTSQYKYIHGFKLFILYEVKSRIIVAMNIVPANESDSNYLLSMVEQGIRNCGKGRIKVVVADRGFLDGAQMWEIKHKLGIDFIIPAKSKMIIREDAIALYNNYKDRSLAEWEYGKDKCQGYGVDGLTTYFEYNPKGVKSNKKTNGSALNAVVITTWRGRKISKEKQKVILTSLPAEEDVAAIAKKYRLRSLIENQGFRELKQASYLKHLPRRSGEYAENAAYIHMMLCVFAHTLFYAFLSWRKKQGSVQSEIDCMRNWRKKKTNEKEKILIVAEEKYYA</sequence>
<protein>
    <recommendedName>
        <fullName evidence="2">Transposase IS4-like domain-containing protein</fullName>
    </recommendedName>
</protein>
<keyword evidence="4" id="KW-1185">Reference proteome</keyword>
<dbReference type="InterPro" id="IPR002559">
    <property type="entry name" value="Transposase_11"/>
</dbReference>
<organism evidence="3 4">
    <name type="scientific">Thermoanaerobacterium butyriciformans</name>
    <dbReference type="NCBI Taxonomy" id="1702242"/>
    <lineage>
        <taxon>Bacteria</taxon>
        <taxon>Bacillati</taxon>
        <taxon>Bacillota</taxon>
        <taxon>Clostridia</taxon>
        <taxon>Thermoanaerobacterales</taxon>
        <taxon>Thermoanaerobacteraceae</taxon>
        <taxon>Thermoanaerobacterium</taxon>
    </lineage>
</organism>
<evidence type="ECO:0000313" key="3">
    <source>
        <dbReference type="EMBL" id="MBP2073484.1"/>
    </source>
</evidence>
<proteinExistence type="predicted"/>
<name>A0ABS4NII7_9THEO</name>
<keyword evidence="1" id="KW-0472">Membrane</keyword>
<accession>A0ABS4NII7</accession>
<dbReference type="InterPro" id="IPR012337">
    <property type="entry name" value="RNaseH-like_sf"/>
</dbReference>
<evidence type="ECO:0000259" key="2">
    <source>
        <dbReference type="Pfam" id="PF01609"/>
    </source>
</evidence>
<dbReference type="Pfam" id="PF01609">
    <property type="entry name" value="DDE_Tnp_1"/>
    <property type="match status" value="1"/>
</dbReference>
<keyword evidence="1" id="KW-0812">Transmembrane</keyword>
<dbReference type="SUPFAM" id="SSF53098">
    <property type="entry name" value="Ribonuclease H-like"/>
    <property type="match status" value="1"/>
</dbReference>
<evidence type="ECO:0000256" key="1">
    <source>
        <dbReference type="SAM" id="Phobius"/>
    </source>
</evidence>
<dbReference type="Proteomes" id="UP001166402">
    <property type="component" value="Unassembled WGS sequence"/>
</dbReference>
<feature type="transmembrane region" description="Helical" evidence="1">
    <location>
        <begin position="287"/>
        <end position="305"/>
    </location>
</feature>
<feature type="non-terminal residue" evidence="3">
    <location>
        <position position="345"/>
    </location>
</feature>
<feature type="domain" description="Transposase IS4-like" evidence="2">
    <location>
        <begin position="37"/>
        <end position="293"/>
    </location>
</feature>
<reference evidence="3" key="1">
    <citation type="submission" date="2021-03" db="EMBL/GenBank/DDBJ databases">
        <title>Genomic Encyclopedia of Type Strains, Phase IV (KMG-IV): sequencing the most valuable type-strain genomes for metagenomic binning, comparative biology and taxonomic classification.</title>
        <authorList>
            <person name="Goeker M."/>
        </authorList>
    </citation>
    <scope>NUCLEOTIDE SEQUENCE</scope>
    <source>
        <strain evidence="3">DSM 101588</strain>
    </source>
</reference>
<comment type="caution">
    <text evidence="3">The sequence shown here is derived from an EMBL/GenBank/DDBJ whole genome shotgun (WGS) entry which is preliminary data.</text>
</comment>
<dbReference type="EMBL" id="JAGGLT010000071">
    <property type="protein sequence ID" value="MBP2073484.1"/>
    <property type="molecule type" value="Genomic_DNA"/>
</dbReference>
<gene>
    <name evidence="3" type="ORF">J2Z80_003049</name>
</gene>
<evidence type="ECO:0000313" key="4">
    <source>
        <dbReference type="Proteomes" id="UP001166402"/>
    </source>
</evidence>